<dbReference type="Pfam" id="PF03140">
    <property type="entry name" value="DUF247"/>
    <property type="match status" value="1"/>
</dbReference>
<keyword evidence="3" id="KW-1185">Reference proteome</keyword>
<feature type="transmembrane region" description="Helical" evidence="1">
    <location>
        <begin position="452"/>
        <end position="477"/>
    </location>
</feature>
<dbReference type="PANTHER" id="PTHR31170">
    <property type="entry name" value="BNAC04G53230D PROTEIN"/>
    <property type="match status" value="1"/>
</dbReference>
<keyword evidence="1" id="KW-0812">Transmembrane</keyword>
<proteinExistence type="predicted"/>
<organism evidence="2 3">
    <name type="scientific">Thlaspi arvense</name>
    <name type="common">Field penny-cress</name>
    <dbReference type="NCBI Taxonomy" id="13288"/>
    <lineage>
        <taxon>Eukaryota</taxon>
        <taxon>Viridiplantae</taxon>
        <taxon>Streptophyta</taxon>
        <taxon>Embryophyta</taxon>
        <taxon>Tracheophyta</taxon>
        <taxon>Spermatophyta</taxon>
        <taxon>Magnoliopsida</taxon>
        <taxon>eudicotyledons</taxon>
        <taxon>Gunneridae</taxon>
        <taxon>Pentapetalae</taxon>
        <taxon>rosids</taxon>
        <taxon>malvids</taxon>
        <taxon>Brassicales</taxon>
        <taxon>Brassicaceae</taxon>
        <taxon>Thlaspideae</taxon>
        <taxon>Thlaspi</taxon>
    </lineage>
</organism>
<accession>A0AAU9RUJ5</accession>
<keyword evidence="1" id="KW-1133">Transmembrane helix</keyword>
<reference evidence="2 3" key="1">
    <citation type="submission" date="2022-03" db="EMBL/GenBank/DDBJ databases">
        <authorList>
            <person name="Nunn A."/>
            <person name="Chopra R."/>
            <person name="Nunn A."/>
            <person name="Contreras Garrido A."/>
        </authorList>
    </citation>
    <scope>NUCLEOTIDE SEQUENCE [LARGE SCALE GENOMIC DNA]</scope>
</reference>
<gene>
    <name evidence="2" type="ORF">TAV2_LOCUS7813</name>
</gene>
<keyword evidence="1" id="KW-0472">Membrane</keyword>
<dbReference type="Proteomes" id="UP000836841">
    <property type="component" value="Chromosome 2"/>
</dbReference>
<evidence type="ECO:0000313" key="2">
    <source>
        <dbReference type="EMBL" id="CAH2047174.1"/>
    </source>
</evidence>
<dbReference type="PANTHER" id="PTHR31170:SF8">
    <property type="entry name" value="EXPRESSED PROTEIN-RELATED"/>
    <property type="match status" value="1"/>
</dbReference>
<dbReference type="AlphaFoldDB" id="A0AAU9RUJ5"/>
<evidence type="ECO:0000313" key="3">
    <source>
        <dbReference type="Proteomes" id="UP000836841"/>
    </source>
</evidence>
<protein>
    <submittedName>
        <fullName evidence="2">Uncharacterized protein</fullName>
    </submittedName>
</protein>
<name>A0AAU9RUJ5_THLAR</name>
<evidence type="ECO:0000256" key="1">
    <source>
        <dbReference type="SAM" id="Phobius"/>
    </source>
</evidence>
<sequence length="497" mass="57675">MAKEKQVLIDLEQRIKQNGFSDNEPPEMILDVTKENETGSGIQGAAQEAMVSTTTKSDSLSEPAIPGLWSSTFSKDYCCIYRVPNPLRRVKPEAYTPQMLLIGPLHHYKKAEAPELSKTDLRYLDYMNMERHKKKYLTRIANIYGETIDEFRRIIQIDEIFIRKSYAESTDWIRSQEFQEMILYDWVFILWFFIQTGTGKIIGREDILFEEPYLITTILQDLMLLENQLPFALLEKLFEPFVIQLQIKETFRDITLRVFRFEGKIKKEVKFRHFTDLLRRVRVETLGLSKEDISRAKAEPTKSIRSLYSASQLESAGVDFAPNMDDLSLVIKFEAGILRMPCLIVEDNNERVIRNLMALELCHYPSSAFVCNYIVLLDFLNETEQDTDLLIKKGVIRNWSIRQDVAMATEMYYYIAESLNRNYRNKYKRIGYYEYRIRSPLCTLRQVYFKDLWSGTATVGAVVIVVLTLIGTVASVLQVKKNSNNATKSTPPPPSKP</sequence>
<dbReference type="InterPro" id="IPR004158">
    <property type="entry name" value="DUF247_pln"/>
</dbReference>
<dbReference type="EMBL" id="OU466858">
    <property type="protein sequence ID" value="CAH2047174.1"/>
    <property type="molecule type" value="Genomic_DNA"/>
</dbReference>